<dbReference type="PRINTS" id="PR00724">
    <property type="entry name" value="CRBOXYPTASEC"/>
</dbReference>
<comment type="similarity">
    <text evidence="1 9">Belongs to the peptidase S10 family.</text>
</comment>
<feature type="region of interest" description="Disordered" evidence="10">
    <location>
        <begin position="706"/>
        <end position="742"/>
    </location>
</feature>
<feature type="region of interest" description="Disordered" evidence="10">
    <location>
        <begin position="989"/>
        <end position="1018"/>
    </location>
</feature>
<dbReference type="InterPro" id="IPR008984">
    <property type="entry name" value="SMAD_FHA_dom_sf"/>
</dbReference>
<feature type="signal peptide" evidence="9">
    <location>
        <begin position="1"/>
        <end position="29"/>
    </location>
</feature>
<feature type="compositionally biased region" description="Low complexity" evidence="10">
    <location>
        <begin position="989"/>
        <end position="1013"/>
    </location>
</feature>
<dbReference type="PROSITE" id="PS50006">
    <property type="entry name" value="FHA_DOMAIN"/>
    <property type="match status" value="1"/>
</dbReference>
<gene>
    <name evidence="12" type="ORF">KVV02_005528</name>
</gene>
<name>A0A9P8CWX1_MORAP</name>
<evidence type="ECO:0000256" key="1">
    <source>
        <dbReference type="ARBA" id="ARBA00009431"/>
    </source>
</evidence>
<comment type="catalytic activity">
    <reaction evidence="8">
        <text>Release of a C-terminal amino acid with broad specificity.</text>
        <dbReference type="EC" id="3.4.16.5"/>
    </reaction>
</comment>
<evidence type="ECO:0000256" key="6">
    <source>
        <dbReference type="ARBA" id="ARBA00023157"/>
    </source>
</evidence>
<proteinExistence type="inferred from homology"/>
<dbReference type="GO" id="GO:0000328">
    <property type="term" value="C:fungal-type vacuole lumen"/>
    <property type="evidence" value="ECO:0007669"/>
    <property type="project" value="UniProtKB-ARBA"/>
</dbReference>
<dbReference type="AlphaFoldDB" id="A0A9P8CWX1"/>
<protein>
    <recommendedName>
        <fullName evidence="9">Carboxypeptidase</fullName>
        <ecNumber evidence="9">3.4.16.-</ecNumber>
    </recommendedName>
</protein>
<dbReference type="FunFam" id="1.10.287.410:FF:000001">
    <property type="entry name" value="Carboxypeptidase Y"/>
    <property type="match status" value="1"/>
</dbReference>
<sequence>MGLSKRLTVACVLSLATSALLFTASPVQADPSLDSFASDAQRFVDQSVAKLDITWDNVNEEVHEVLEDLSDSFKSKIDKATDWVKTLTHESFPGVQLRLKEPKLCDPDVKQYSGYLDVGEDKHFFFWFFESRNKPKSDPLTLWLNGGPGCSSLTGLFMELGPCSVKEDGSGTKYNPYSWNSNSSVIFLDQPTNVGYSYGSSVSNTFTAAKDVYALLQVFFQEHPEYQRLDFHIAGESYAGHYIPAMAKEINDNNKKIATPAFRPPGVQHINLASVMIGNGLTDPKTQYEYYPEMACRNSYGPVLDDATCDKMTAAYPACADLIQGCYDSNSVFRCLPAAAYCNKEMISPYQMSGQNPYDVRKKCEGGGGLCYPILDVIQEYLNKEEIKEALGVQVEKYQSCNMQINMRFMLQGDWMKPFHQMVPPLLEDGIRVLLYSGDADFICNWMGNKAWALALNWSGQQRLQEKKDKKWFANGHHAGDVRSSGPLTFLRAFGGGHMLPYDKPEESLEMFNTWVSGKKFEHSDSSTLPLQDDISDLPEEDSAAAKEESSAASVNLISLNPVFKPIALIGRKTILGRNPAKCSEGGLLSGSTISGTHCEISTRSMEDMDAPLWIKDISSNGVWVNEKKINRDEATKIIHRDIISFAPGAVDGQADAPAYMIIDKRTKSTFKDQQNLQAKRAGDQLGIDLSTKDVEPDQKKQKLVVSSAEGDIHNNIKDKEEEDSAFEKEFDSPECPSCRQRVSRTKRDFRLNNLIELFLKSRPHMARDDVADGEDGGAESDSSNVVRRGNGDGEHEDDDGYDYSDDNDDDDDDDDNGNNFNPLFINPLDVTCPCCDPTNTIGYICPDGVRMGPLPATATHADYQARRVQPQPGHTRCRRCLGLVPLIPQTAPGNIADRFQCKMCLIPSCGCSIKNVEDNIEELAPIMGLLNPAEERIIHEYLVAERLTVRAVWEGIKQGMADGTYHYLGTSVAPSVFASGSSSSAPASASAGSGLATGADDTNTDTQDAAGASGHLVSTRMTRAEGVTASDKLCHQCSREFFSNGPLYQWRKSLDRSKLPARVITRENCWYGRECRTQFNHANPHHAERLNHICEKRPPRT</sequence>
<keyword evidence="2 9" id="KW-0121">Carboxypeptidase</keyword>
<keyword evidence="4 9" id="KW-0732">Signal</keyword>
<comment type="caution">
    <text evidence="12">The sequence shown here is derived from an EMBL/GenBank/DDBJ whole genome shotgun (WGS) entry which is preliminary data.</text>
</comment>
<evidence type="ECO:0000256" key="8">
    <source>
        <dbReference type="ARBA" id="ARBA00052076"/>
    </source>
</evidence>
<accession>A0A9P8CWX1</accession>
<dbReference type="EMBL" id="JAIFTL010000198">
    <property type="protein sequence ID" value="KAG9321549.1"/>
    <property type="molecule type" value="Genomic_DNA"/>
</dbReference>
<dbReference type="InterPro" id="IPR001563">
    <property type="entry name" value="Peptidase_S10"/>
</dbReference>
<keyword evidence="3 9" id="KW-0645">Protease</keyword>
<dbReference type="GO" id="GO:0004185">
    <property type="term" value="F:serine-type carboxypeptidase activity"/>
    <property type="evidence" value="ECO:0007669"/>
    <property type="project" value="UniProtKB-UniRule"/>
</dbReference>
<evidence type="ECO:0000259" key="11">
    <source>
        <dbReference type="PROSITE" id="PS50006"/>
    </source>
</evidence>
<dbReference type="SMART" id="SM00240">
    <property type="entry name" value="FHA"/>
    <property type="match status" value="1"/>
</dbReference>
<dbReference type="CDD" id="cd00060">
    <property type="entry name" value="FHA"/>
    <property type="match status" value="1"/>
</dbReference>
<organism evidence="12 13">
    <name type="scientific">Mortierella alpina</name>
    <name type="common">Oleaginous fungus</name>
    <name type="synonym">Mortierella renispora</name>
    <dbReference type="NCBI Taxonomy" id="64518"/>
    <lineage>
        <taxon>Eukaryota</taxon>
        <taxon>Fungi</taxon>
        <taxon>Fungi incertae sedis</taxon>
        <taxon>Mucoromycota</taxon>
        <taxon>Mortierellomycotina</taxon>
        <taxon>Mortierellomycetes</taxon>
        <taxon>Mortierellales</taxon>
        <taxon>Mortierellaceae</taxon>
        <taxon>Mortierella</taxon>
    </lineage>
</organism>
<dbReference type="Proteomes" id="UP000717515">
    <property type="component" value="Unassembled WGS sequence"/>
</dbReference>
<evidence type="ECO:0000256" key="3">
    <source>
        <dbReference type="ARBA" id="ARBA00022670"/>
    </source>
</evidence>
<dbReference type="Gene3D" id="1.10.287.410">
    <property type="match status" value="1"/>
</dbReference>
<dbReference type="InterPro" id="IPR018202">
    <property type="entry name" value="Ser_caboxypep_ser_AS"/>
</dbReference>
<feature type="domain" description="FHA" evidence="11">
    <location>
        <begin position="574"/>
        <end position="630"/>
    </location>
</feature>
<evidence type="ECO:0000313" key="13">
    <source>
        <dbReference type="Proteomes" id="UP000717515"/>
    </source>
</evidence>
<evidence type="ECO:0000256" key="10">
    <source>
        <dbReference type="SAM" id="MobiDB-lite"/>
    </source>
</evidence>
<feature type="region of interest" description="Disordered" evidence="10">
    <location>
        <begin position="767"/>
        <end position="821"/>
    </location>
</feature>
<evidence type="ECO:0000256" key="2">
    <source>
        <dbReference type="ARBA" id="ARBA00022645"/>
    </source>
</evidence>
<feature type="compositionally biased region" description="Basic and acidic residues" evidence="10">
    <location>
        <begin position="711"/>
        <end position="732"/>
    </location>
</feature>
<keyword evidence="7" id="KW-0325">Glycoprotein</keyword>
<evidence type="ECO:0000256" key="7">
    <source>
        <dbReference type="ARBA" id="ARBA00023180"/>
    </source>
</evidence>
<dbReference type="SUPFAM" id="SSF49879">
    <property type="entry name" value="SMAD/FHA domain"/>
    <property type="match status" value="1"/>
</dbReference>
<dbReference type="Gene3D" id="2.60.200.20">
    <property type="match status" value="1"/>
</dbReference>
<dbReference type="InterPro" id="IPR029058">
    <property type="entry name" value="AB_hydrolase_fold"/>
</dbReference>
<dbReference type="PROSITE" id="PS00131">
    <property type="entry name" value="CARBOXYPEPT_SER_SER"/>
    <property type="match status" value="1"/>
</dbReference>
<feature type="compositionally biased region" description="Acidic residues" evidence="10">
    <location>
        <begin position="795"/>
        <end position="817"/>
    </location>
</feature>
<dbReference type="PANTHER" id="PTHR11802:SF113">
    <property type="entry name" value="SERINE CARBOXYPEPTIDASE CTSA-4.1"/>
    <property type="match status" value="1"/>
</dbReference>
<evidence type="ECO:0000256" key="4">
    <source>
        <dbReference type="ARBA" id="ARBA00022729"/>
    </source>
</evidence>
<evidence type="ECO:0000313" key="12">
    <source>
        <dbReference type="EMBL" id="KAG9321549.1"/>
    </source>
</evidence>
<dbReference type="Gene3D" id="3.40.50.1820">
    <property type="entry name" value="alpha/beta hydrolase"/>
    <property type="match status" value="1"/>
</dbReference>
<dbReference type="GO" id="GO:0006508">
    <property type="term" value="P:proteolysis"/>
    <property type="evidence" value="ECO:0007669"/>
    <property type="project" value="UniProtKB-KW"/>
</dbReference>
<dbReference type="Pfam" id="PF00450">
    <property type="entry name" value="Peptidase_S10"/>
    <property type="match status" value="1"/>
</dbReference>
<evidence type="ECO:0000256" key="9">
    <source>
        <dbReference type="RuleBase" id="RU361156"/>
    </source>
</evidence>
<keyword evidence="6" id="KW-1015">Disulfide bond</keyword>
<dbReference type="PANTHER" id="PTHR11802">
    <property type="entry name" value="SERINE PROTEASE FAMILY S10 SERINE CARBOXYPEPTIDASE"/>
    <property type="match status" value="1"/>
</dbReference>
<dbReference type="Pfam" id="PF00498">
    <property type="entry name" value="FHA"/>
    <property type="match status" value="1"/>
</dbReference>
<dbReference type="EC" id="3.4.16.-" evidence="9"/>
<reference evidence="12" key="1">
    <citation type="submission" date="2021-07" db="EMBL/GenBank/DDBJ databases">
        <title>Draft genome of Mortierella alpina, strain LL118, isolated from an aspen leaf litter sample.</title>
        <authorList>
            <person name="Yang S."/>
            <person name="Vinatzer B.A."/>
        </authorList>
    </citation>
    <scope>NUCLEOTIDE SEQUENCE</scope>
    <source>
        <strain evidence="12">LL118</strain>
    </source>
</reference>
<keyword evidence="5 9" id="KW-0378">Hydrolase</keyword>
<dbReference type="InterPro" id="IPR000253">
    <property type="entry name" value="FHA_dom"/>
</dbReference>
<feature type="chain" id="PRO_5040544977" description="Carboxypeptidase" evidence="9">
    <location>
        <begin position="30"/>
        <end position="1102"/>
    </location>
</feature>
<dbReference type="SUPFAM" id="SSF53474">
    <property type="entry name" value="alpha/beta-Hydrolases"/>
    <property type="match status" value="1"/>
</dbReference>
<evidence type="ECO:0000256" key="5">
    <source>
        <dbReference type="ARBA" id="ARBA00022801"/>
    </source>
</evidence>